<evidence type="ECO:0000256" key="5">
    <source>
        <dbReference type="ARBA" id="ARBA00023043"/>
    </source>
</evidence>
<evidence type="ECO:0000256" key="4">
    <source>
        <dbReference type="ARBA" id="ARBA00022989"/>
    </source>
</evidence>
<evidence type="ECO:0000259" key="8">
    <source>
        <dbReference type="Pfam" id="PF13962"/>
    </source>
</evidence>
<dbReference type="GO" id="GO:0005886">
    <property type="term" value="C:plasma membrane"/>
    <property type="evidence" value="ECO:0007669"/>
    <property type="project" value="TreeGrafter"/>
</dbReference>
<evidence type="ECO:0000256" key="7">
    <source>
        <dbReference type="SAM" id="Phobius"/>
    </source>
</evidence>
<keyword evidence="2 7" id="KW-0812">Transmembrane</keyword>
<feature type="transmembrane region" description="Helical" evidence="7">
    <location>
        <begin position="96"/>
        <end position="121"/>
    </location>
</feature>
<reference evidence="10" key="1">
    <citation type="journal article" date="2017" name="Nat. Commun.">
        <title>The asparagus genome sheds light on the origin and evolution of a young Y chromosome.</title>
        <authorList>
            <person name="Harkess A."/>
            <person name="Zhou J."/>
            <person name="Xu C."/>
            <person name="Bowers J.E."/>
            <person name="Van der Hulst R."/>
            <person name="Ayyampalayam S."/>
            <person name="Mercati F."/>
            <person name="Riccardi P."/>
            <person name="McKain M.R."/>
            <person name="Kakrana A."/>
            <person name="Tang H."/>
            <person name="Ray J."/>
            <person name="Groenendijk J."/>
            <person name="Arikit S."/>
            <person name="Mathioni S.M."/>
            <person name="Nakano M."/>
            <person name="Shan H."/>
            <person name="Telgmann-Rauber A."/>
            <person name="Kanno A."/>
            <person name="Yue Z."/>
            <person name="Chen H."/>
            <person name="Li W."/>
            <person name="Chen Y."/>
            <person name="Xu X."/>
            <person name="Zhang Y."/>
            <person name="Luo S."/>
            <person name="Chen H."/>
            <person name="Gao J."/>
            <person name="Mao Z."/>
            <person name="Pires J.C."/>
            <person name="Luo M."/>
            <person name="Kudrna D."/>
            <person name="Wing R.A."/>
            <person name="Meyers B.C."/>
            <person name="Yi K."/>
            <person name="Kong H."/>
            <person name="Lavrijsen P."/>
            <person name="Sunseri F."/>
            <person name="Falavigna A."/>
            <person name="Ye Y."/>
            <person name="Leebens-Mack J.H."/>
            <person name="Chen G."/>
        </authorList>
    </citation>
    <scope>NUCLEOTIDE SEQUENCE [LARGE SCALE GENOMIC DNA]</scope>
    <source>
        <strain evidence="10">cv. DH0086</strain>
    </source>
</reference>
<evidence type="ECO:0000256" key="6">
    <source>
        <dbReference type="ARBA" id="ARBA00023136"/>
    </source>
</evidence>
<organism evidence="9 10">
    <name type="scientific">Asparagus officinalis</name>
    <name type="common">Garden asparagus</name>
    <dbReference type="NCBI Taxonomy" id="4686"/>
    <lineage>
        <taxon>Eukaryota</taxon>
        <taxon>Viridiplantae</taxon>
        <taxon>Streptophyta</taxon>
        <taxon>Embryophyta</taxon>
        <taxon>Tracheophyta</taxon>
        <taxon>Spermatophyta</taxon>
        <taxon>Magnoliopsida</taxon>
        <taxon>Liliopsida</taxon>
        <taxon>Asparagales</taxon>
        <taxon>Asparagaceae</taxon>
        <taxon>Asparagoideae</taxon>
        <taxon>Asparagus</taxon>
    </lineage>
</organism>
<keyword evidence="10" id="KW-1185">Reference proteome</keyword>
<evidence type="ECO:0000256" key="2">
    <source>
        <dbReference type="ARBA" id="ARBA00022692"/>
    </source>
</evidence>
<keyword evidence="6 7" id="KW-0472">Membrane</keyword>
<keyword evidence="4 7" id="KW-1133">Transmembrane helix</keyword>
<gene>
    <name evidence="9" type="ORF">A4U43_UnF8780</name>
</gene>
<dbReference type="PANTHER" id="PTHR24186:SF8">
    <property type="entry name" value="ANKYRIN REPEAT FAMILY PROTEIN"/>
    <property type="match status" value="1"/>
</dbReference>
<evidence type="ECO:0000313" key="10">
    <source>
        <dbReference type="Proteomes" id="UP000243459"/>
    </source>
</evidence>
<name>A0A1R3L5W2_ASPOF</name>
<dbReference type="PANTHER" id="PTHR24186">
    <property type="entry name" value="PROTEIN PHOSPHATASE 1 REGULATORY SUBUNIT"/>
    <property type="match status" value="1"/>
</dbReference>
<dbReference type="InterPro" id="IPR026961">
    <property type="entry name" value="PGG_dom"/>
</dbReference>
<dbReference type="Proteomes" id="UP000243459">
    <property type="component" value="Unassembled WGS sequence"/>
</dbReference>
<feature type="transmembrane region" description="Helical" evidence="7">
    <location>
        <begin position="70"/>
        <end position="90"/>
    </location>
</feature>
<dbReference type="Pfam" id="PF13962">
    <property type="entry name" value="PGG"/>
    <property type="match status" value="1"/>
</dbReference>
<proteinExistence type="predicted"/>
<evidence type="ECO:0000256" key="3">
    <source>
        <dbReference type="ARBA" id="ARBA00022737"/>
    </source>
</evidence>
<accession>A0A1R3L5W2</accession>
<keyword evidence="3" id="KW-0677">Repeat</keyword>
<keyword evidence="5" id="KW-0040">ANK repeat</keyword>
<feature type="transmembrane region" description="Helical" evidence="7">
    <location>
        <begin position="20"/>
        <end position="49"/>
    </location>
</feature>
<feature type="domain" description="PGG" evidence="8">
    <location>
        <begin position="3"/>
        <end position="89"/>
    </location>
</feature>
<sequence length="168" mass="18574">MYVPGQYAGPGEDNYSTGEAYISTTAAFVIFLISDSIALFVSLAVVMVQTSLVVIDPKALKIMVFIVNKLMWACCISISVSFVSLSYVVIGQEHWWLSWSTVVVAALILVGTLGIMMYCVVKYRVQRKRIKRSIKKAVSGVGESFARCRSLVAETLLKVECKKKVYAI</sequence>
<protein>
    <recommendedName>
        <fullName evidence="8">PGG domain-containing protein</fullName>
    </recommendedName>
</protein>
<evidence type="ECO:0000313" key="9">
    <source>
        <dbReference type="EMBL" id="ONK54996.1"/>
    </source>
</evidence>
<evidence type="ECO:0000256" key="1">
    <source>
        <dbReference type="ARBA" id="ARBA00004141"/>
    </source>
</evidence>
<dbReference type="Gramene" id="ONK54996">
    <property type="protein sequence ID" value="ONK54996"/>
    <property type="gene ID" value="A4U43_UnF8780"/>
</dbReference>
<dbReference type="EMBL" id="KV863879">
    <property type="protein sequence ID" value="ONK54996.1"/>
    <property type="molecule type" value="Genomic_DNA"/>
</dbReference>
<comment type="subcellular location">
    <subcellularLocation>
        <location evidence="1">Membrane</location>
        <topology evidence="1">Multi-pass membrane protein</topology>
    </subcellularLocation>
</comment>
<dbReference type="AlphaFoldDB" id="A0A1R3L5W2"/>